<keyword evidence="3" id="KW-0540">Nuclease</keyword>
<organism evidence="3 4">
    <name type="scientific">Limosilactobacillus agrestis</name>
    <dbReference type="NCBI Taxonomy" id="2759748"/>
    <lineage>
        <taxon>Bacteria</taxon>
        <taxon>Bacillati</taxon>
        <taxon>Bacillota</taxon>
        <taxon>Bacilli</taxon>
        <taxon>Lactobacillales</taxon>
        <taxon>Lactobacillaceae</taxon>
        <taxon>Limosilactobacillus</taxon>
    </lineage>
</organism>
<feature type="non-terminal residue" evidence="3">
    <location>
        <position position="1"/>
    </location>
</feature>
<evidence type="ECO:0000256" key="1">
    <source>
        <dbReference type="ARBA" id="ARBA00022747"/>
    </source>
</evidence>
<keyword evidence="3" id="KW-0378">Hydrolase</keyword>
<evidence type="ECO:0000313" key="3">
    <source>
        <dbReference type="EMBL" id="MCD7129878.1"/>
    </source>
</evidence>
<dbReference type="Proteomes" id="UP001199710">
    <property type="component" value="Unassembled WGS sequence"/>
</dbReference>
<dbReference type="EMBL" id="JAJPDE010000028">
    <property type="protein sequence ID" value="MCD7129878.1"/>
    <property type="molecule type" value="Genomic_DNA"/>
</dbReference>
<name>A0ABS8R5A4_9LACO</name>
<dbReference type="Gene3D" id="1.10.287.1120">
    <property type="entry name" value="Bipartite methylase S protein"/>
    <property type="match status" value="1"/>
</dbReference>
<dbReference type="GO" id="GO:0004519">
    <property type="term" value="F:endonuclease activity"/>
    <property type="evidence" value="ECO:0007669"/>
    <property type="project" value="UniProtKB-KW"/>
</dbReference>
<comment type="caution">
    <text evidence="3">The sequence shown here is derived from an EMBL/GenBank/DDBJ whole genome shotgun (WGS) entry which is preliminary data.</text>
</comment>
<proteinExistence type="predicted"/>
<dbReference type="PANTHER" id="PTHR30408">
    <property type="entry name" value="TYPE-1 RESTRICTION ENZYME ECOKI SPECIFICITY PROTEIN"/>
    <property type="match status" value="1"/>
</dbReference>
<dbReference type="InterPro" id="IPR052021">
    <property type="entry name" value="Type-I_RS_S_subunit"/>
</dbReference>
<gene>
    <name evidence="3" type="ORF">LTY36_01430</name>
</gene>
<dbReference type="SUPFAM" id="SSF116734">
    <property type="entry name" value="DNA methylase specificity domain"/>
    <property type="match status" value="2"/>
</dbReference>
<reference evidence="3 4" key="1">
    <citation type="submission" date="2021-12" db="EMBL/GenBank/DDBJ databases">
        <title>A phylogenomic analysis of Limosilactobacillus reuteri reveals ancient and stable evolutionary relationships with rodents and birds and zoonotic transmission to humans.</title>
        <authorList>
            <person name="Li F."/>
            <person name="Li X."/>
            <person name="Cheng C."/>
            <person name="Tollenaar S."/>
            <person name="Zhang J.S."/>
            <person name="Simpson D."/>
            <person name="Tasseva G."/>
            <person name="Perez-Munoz M.E."/>
            <person name="Frese S."/>
            <person name="Gaenzle M.G."/>
            <person name="Walter J."/>
            <person name="Zheng J."/>
        </authorList>
    </citation>
    <scope>NUCLEOTIDE SEQUENCE [LARGE SCALE GENOMIC DNA]</scope>
    <source>
        <strain evidence="3 4">BG-MG3-B</strain>
    </source>
</reference>
<keyword evidence="3" id="KW-0255">Endonuclease</keyword>
<protein>
    <submittedName>
        <fullName evidence="3">Restriction endonuclease subunit S</fullName>
    </submittedName>
</protein>
<dbReference type="InterPro" id="IPR044946">
    <property type="entry name" value="Restrct_endonuc_typeI_TRD_sf"/>
</dbReference>
<evidence type="ECO:0000313" key="4">
    <source>
        <dbReference type="Proteomes" id="UP001199710"/>
    </source>
</evidence>
<dbReference type="Gene3D" id="3.90.220.20">
    <property type="entry name" value="DNA methylase specificity domains"/>
    <property type="match status" value="1"/>
</dbReference>
<keyword evidence="2" id="KW-0238">DNA-binding</keyword>
<keyword evidence="1" id="KW-0680">Restriction system</keyword>
<evidence type="ECO:0000256" key="2">
    <source>
        <dbReference type="ARBA" id="ARBA00023125"/>
    </source>
</evidence>
<sequence length="129" mass="15152">YIIYTPSENEQNKISDLILTIQKLIDLQQRKLKQLKRLKTAMLQQLFVEKNSKLPILRFKNFNGNWEKRKFSELATIRRGLTYKPKDVRDSGKNSKRVLRSSNINENSFVIYNDDVFVDKSSSVKTSPI</sequence>
<accession>A0ABS8R5A4</accession>
<dbReference type="PANTHER" id="PTHR30408:SF12">
    <property type="entry name" value="TYPE I RESTRICTION ENZYME MJAVIII SPECIFICITY SUBUNIT"/>
    <property type="match status" value="1"/>
</dbReference>
<keyword evidence="4" id="KW-1185">Reference proteome</keyword>